<dbReference type="Proteomes" id="UP000509448">
    <property type="component" value="Chromosome"/>
</dbReference>
<evidence type="ECO:0000259" key="1">
    <source>
        <dbReference type="Pfam" id="PF13737"/>
    </source>
</evidence>
<dbReference type="RefSeq" id="WP_174448981.1">
    <property type="nucleotide sequence ID" value="NZ_AP018732.1"/>
</dbReference>
<accession>A0A4P2VDT0</accession>
<protein>
    <submittedName>
        <fullName evidence="2">Transposase ISC1058</fullName>
    </submittedName>
</protein>
<dbReference type="EMBL" id="AP018732">
    <property type="protein sequence ID" value="BBE42786.1"/>
    <property type="molecule type" value="Genomic_DNA"/>
</dbReference>
<dbReference type="OrthoDB" id="110773at2157"/>
<feature type="domain" description="Transposase DDE" evidence="1">
    <location>
        <begin position="6"/>
        <end position="96"/>
    </location>
</feature>
<organism evidence="2 3">
    <name type="scientific">Conexivisphaera calida</name>
    <dbReference type="NCBI Taxonomy" id="1874277"/>
    <lineage>
        <taxon>Archaea</taxon>
        <taxon>Nitrososphaerota</taxon>
        <taxon>Conexivisphaeria</taxon>
        <taxon>Conexivisphaerales</taxon>
        <taxon>Conexivisphaeraceae</taxon>
        <taxon>Conexivisphaera</taxon>
    </lineage>
</organism>
<dbReference type="GeneID" id="55585209"/>
<dbReference type="AlphaFoldDB" id="A0A4P2VDT0"/>
<sequence length="128" mass="14719">MEEGAQEENREKEGEPFHYPGSYIRFLATVRAIFHLPYRRTEGFVRSLARFIQGLPVPDYTTIARRTNRLEIDLDETLIKSSEPVTIAVDSTGIKAQDGGGWMTRIWRVRKGYLKLHVAVDVRTKQVV</sequence>
<proteinExistence type="predicted"/>
<name>A0A4P2VDT0_9ARCH</name>
<dbReference type="Pfam" id="PF13737">
    <property type="entry name" value="DDE_Tnp_1_5"/>
    <property type="match status" value="1"/>
</dbReference>
<gene>
    <name evidence="2" type="ORF">NAS2_1399</name>
</gene>
<keyword evidence="3" id="KW-1185">Reference proteome</keyword>
<reference evidence="2 3" key="1">
    <citation type="journal article" date="2019" name="ISME J.">
        <title>Isolation and characterization of a thermophilic sulfur- and iron-reducing thaumarchaeote from a terrestrial acidic hot spring.</title>
        <authorList>
            <person name="Kato S."/>
            <person name="Itoh T."/>
            <person name="Yuki M."/>
            <person name="Nagamori M."/>
            <person name="Ohnishi M."/>
            <person name="Uematsu K."/>
            <person name="Suzuki K."/>
            <person name="Takashina T."/>
            <person name="Ohkuma M."/>
        </authorList>
    </citation>
    <scope>NUCLEOTIDE SEQUENCE [LARGE SCALE GENOMIC DNA]</scope>
    <source>
        <strain evidence="2 3">NAS-02</strain>
    </source>
</reference>
<evidence type="ECO:0000313" key="2">
    <source>
        <dbReference type="EMBL" id="BBE42786.1"/>
    </source>
</evidence>
<dbReference type="InterPro" id="IPR025668">
    <property type="entry name" value="Tnp_DDE_dom"/>
</dbReference>
<dbReference type="KEGG" id="ccai:NAS2_1399"/>
<evidence type="ECO:0000313" key="3">
    <source>
        <dbReference type="Proteomes" id="UP000509448"/>
    </source>
</evidence>